<evidence type="ECO:0000313" key="1">
    <source>
        <dbReference type="EnsemblMetazoa" id="GMOY008707-PA"/>
    </source>
</evidence>
<dbReference type="PhylomeDB" id="A0A1B0G5W2"/>
<proteinExistence type="predicted"/>
<dbReference type="PANTHER" id="PTHR31649:SF10">
    <property type="entry name" value="IP19903P-RELATED"/>
    <property type="match status" value="1"/>
</dbReference>
<name>A0A1B0G5W2_GLOMM</name>
<keyword evidence="2" id="KW-1185">Reference proteome</keyword>
<protein>
    <submittedName>
        <fullName evidence="1">Uncharacterized protein</fullName>
    </submittedName>
</protein>
<accession>A0A1B0G5W2</accession>
<sequence length="571" mass="62351">MEHTWVSTNVYEDLPQFAIRAGHDVDGDAIYLGRAHHNGENLPAKVIPNKRTAYVAWGGAEHVKHDVEILTGHHYVWVPSAGGSVPPNAVRVGHTGDGEPLYVGRADWCGSLTPGKIQPSHGCLYIPFGGGEHRIEQYEVLTQPETWVSSSGNNIIPGTVFAGNDTDGDEIYVGRAYHDGDLLPAKVIPSKGCAYVSHAGQEHIKYDFELLAGYGYGWVPDCNGGVPAGSVMCGRTADGEPLYIGRGHWGGSLTPGKVHPSHSCLYIPFGGQEVHQIFNERNNKSERNWLPASVTSLPKTAVQAGYDVDGDPIYVGRILRKGEMLPVKVIPNKGRAYAAWDGAEHVTKEAELLRGRYYVWMPSIGGIIPAHAIRLGRTLEGEPLYVGRCMWNGSLIPGKIQPSHGCLYFPFDGAELRTEQYEVLVQPETWVASSGHKMVVGSVLAGEDADGDAIYVGRAYHENNLLPAKVIPSKGCAFISYGGQEYIKYKYEILAGNGYKWWVTDCKSCLPAGSVVCGRTAEGDPLYIGRGYWGGSLIPGRVHRSHSCLYIPFEGQEVRIQTFQVLTRPKM</sequence>
<dbReference type="InterPro" id="IPR006616">
    <property type="entry name" value="DM9_repeat"/>
</dbReference>
<reference evidence="1" key="1">
    <citation type="submission" date="2020-05" db="UniProtKB">
        <authorList>
            <consortium name="EnsemblMetazoa"/>
        </authorList>
    </citation>
    <scope>IDENTIFICATION</scope>
    <source>
        <strain evidence="1">Yale</strain>
    </source>
</reference>
<dbReference type="EMBL" id="CCAG010007477">
    <property type="status" value="NOT_ANNOTATED_CDS"/>
    <property type="molecule type" value="Genomic_DNA"/>
</dbReference>
<dbReference type="EnsemblMetazoa" id="GMOY008707-RA">
    <property type="protein sequence ID" value="GMOY008707-PA"/>
    <property type="gene ID" value="GMOY008707"/>
</dbReference>
<evidence type="ECO:0000313" key="2">
    <source>
        <dbReference type="Proteomes" id="UP000092444"/>
    </source>
</evidence>
<dbReference type="PANTHER" id="PTHR31649">
    <property type="entry name" value="AGAP009604-PA"/>
    <property type="match status" value="1"/>
</dbReference>
<organism evidence="1 2">
    <name type="scientific">Glossina morsitans morsitans</name>
    <name type="common">Savannah tsetse fly</name>
    <dbReference type="NCBI Taxonomy" id="37546"/>
    <lineage>
        <taxon>Eukaryota</taxon>
        <taxon>Metazoa</taxon>
        <taxon>Ecdysozoa</taxon>
        <taxon>Arthropoda</taxon>
        <taxon>Hexapoda</taxon>
        <taxon>Insecta</taxon>
        <taxon>Pterygota</taxon>
        <taxon>Neoptera</taxon>
        <taxon>Endopterygota</taxon>
        <taxon>Diptera</taxon>
        <taxon>Brachycera</taxon>
        <taxon>Muscomorpha</taxon>
        <taxon>Hippoboscoidea</taxon>
        <taxon>Glossinidae</taxon>
        <taxon>Glossina</taxon>
    </lineage>
</organism>
<dbReference type="VEuPathDB" id="VectorBase:GMOY008707"/>
<dbReference type="AlphaFoldDB" id="A0A1B0G5W2"/>
<dbReference type="SMART" id="SM00696">
    <property type="entry name" value="DM9"/>
    <property type="match status" value="8"/>
</dbReference>
<dbReference type="Proteomes" id="UP000092444">
    <property type="component" value="Unassembled WGS sequence"/>
</dbReference>
<dbReference type="Pfam" id="PF11901">
    <property type="entry name" value="DM9"/>
    <property type="match status" value="4"/>
</dbReference>